<feature type="domain" description="DUF402" evidence="2">
    <location>
        <begin position="48"/>
        <end position="151"/>
    </location>
</feature>
<dbReference type="GO" id="GO:0016787">
    <property type="term" value="F:hydrolase activity"/>
    <property type="evidence" value="ECO:0007669"/>
    <property type="project" value="UniProtKB-KW"/>
</dbReference>
<evidence type="ECO:0000259" key="2">
    <source>
        <dbReference type="Pfam" id="PF04167"/>
    </source>
</evidence>
<dbReference type="SUPFAM" id="SSF159234">
    <property type="entry name" value="FomD-like"/>
    <property type="match status" value="1"/>
</dbReference>
<evidence type="ECO:0000313" key="4">
    <source>
        <dbReference type="Proteomes" id="UP000537326"/>
    </source>
</evidence>
<sequence>MEVGDPLHVAMTKWGDRPHWEYDGVWLGTDDLGLWVGTPAGVRHHRPGLEFVSEVDTVTLFPRERWWAATFHAPGIWCTAYVDMATPAVLDGPVVRAVDLDLDVIRRESGEWFVDDEDEFEEHRVRYGYPAEVVAAADAARHEVWADATAGTGAFDGRSAAWLGRLGDLVGL</sequence>
<gene>
    <name evidence="3" type="ORF">BKA05_000545</name>
</gene>
<protein>
    <recommendedName>
        <fullName evidence="2">DUF402 domain-containing protein</fullName>
    </recommendedName>
</protein>
<dbReference type="RefSeq" id="WP_179530062.1">
    <property type="nucleotide sequence ID" value="NZ_BAAAPP010000002.1"/>
</dbReference>
<name>A0A7Y9YBC3_9ACTN</name>
<accession>A0A7Y9YBC3</accession>
<dbReference type="PANTHER" id="PTHR39159:SF1">
    <property type="entry name" value="UPF0374 PROTEIN YGAC"/>
    <property type="match status" value="1"/>
</dbReference>
<evidence type="ECO:0000256" key="1">
    <source>
        <dbReference type="ARBA" id="ARBA00022801"/>
    </source>
</evidence>
<dbReference type="Pfam" id="PF04167">
    <property type="entry name" value="DUF402"/>
    <property type="match status" value="1"/>
</dbReference>
<keyword evidence="4" id="KW-1185">Reference proteome</keyword>
<comment type="caution">
    <text evidence="3">The sequence shown here is derived from an EMBL/GenBank/DDBJ whole genome shotgun (WGS) entry which is preliminary data.</text>
</comment>
<dbReference type="Gene3D" id="2.40.380.10">
    <property type="entry name" value="FomD-like"/>
    <property type="match status" value="1"/>
</dbReference>
<dbReference type="PANTHER" id="PTHR39159">
    <property type="match status" value="1"/>
</dbReference>
<dbReference type="AlphaFoldDB" id="A0A7Y9YBC3"/>
<dbReference type="InterPro" id="IPR035930">
    <property type="entry name" value="FomD-like_sf"/>
</dbReference>
<proteinExistence type="predicted"/>
<dbReference type="InterPro" id="IPR007295">
    <property type="entry name" value="DUF402"/>
</dbReference>
<dbReference type="Proteomes" id="UP000537326">
    <property type="component" value="Unassembled WGS sequence"/>
</dbReference>
<dbReference type="InterPro" id="IPR050212">
    <property type="entry name" value="Ntdp-like"/>
</dbReference>
<dbReference type="EMBL" id="JACBZI010000001">
    <property type="protein sequence ID" value="NYI09030.1"/>
    <property type="molecule type" value="Genomic_DNA"/>
</dbReference>
<organism evidence="3 4">
    <name type="scientific">Nocardioides marinus</name>
    <dbReference type="NCBI Taxonomy" id="374514"/>
    <lineage>
        <taxon>Bacteria</taxon>
        <taxon>Bacillati</taxon>
        <taxon>Actinomycetota</taxon>
        <taxon>Actinomycetes</taxon>
        <taxon>Propionibacteriales</taxon>
        <taxon>Nocardioidaceae</taxon>
        <taxon>Nocardioides</taxon>
    </lineage>
</organism>
<keyword evidence="1" id="KW-0378">Hydrolase</keyword>
<reference evidence="3 4" key="1">
    <citation type="submission" date="2020-07" db="EMBL/GenBank/DDBJ databases">
        <title>Sequencing the genomes of 1000 actinobacteria strains.</title>
        <authorList>
            <person name="Klenk H.-P."/>
        </authorList>
    </citation>
    <scope>NUCLEOTIDE SEQUENCE [LARGE SCALE GENOMIC DNA]</scope>
    <source>
        <strain evidence="3 4">DSM 18248</strain>
    </source>
</reference>
<evidence type="ECO:0000313" key="3">
    <source>
        <dbReference type="EMBL" id="NYI09030.1"/>
    </source>
</evidence>